<protein>
    <recommendedName>
        <fullName evidence="2">M23ase beta-sheet core domain-containing protein</fullName>
    </recommendedName>
</protein>
<name>A0A0F9HS65_9ZZZZ</name>
<dbReference type="InterPro" id="IPR016047">
    <property type="entry name" value="M23ase_b-sheet_dom"/>
</dbReference>
<comment type="caution">
    <text evidence="3">The sequence shown here is derived from an EMBL/GenBank/DDBJ whole genome shotgun (WGS) entry which is preliminary data.</text>
</comment>
<dbReference type="Pfam" id="PF01551">
    <property type="entry name" value="Peptidase_M23"/>
    <property type="match status" value="1"/>
</dbReference>
<feature type="domain" description="M23ase beta-sheet core" evidence="2">
    <location>
        <begin position="147"/>
        <end position="246"/>
    </location>
</feature>
<dbReference type="Gene3D" id="2.70.70.10">
    <property type="entry name" value="Glucose Permease (Domain IIA)"/>
    <property type="match status" value="1"/>
</dbReference>
<dbReference type="AlphaFoldDB" id="A0A0F9HS65"/>
<keyword evidence="1" id="KW-1133">Transmembrane helix</keyword>
<reference evidence="3" key="1">
    <citation type="journal article" date="2015" name="Nature">
        <title>Complex archaea that bridge the gap between prokaryotes and eukaryotes.</title>
        <authorList>
            <person name="Spang A."/>
            <person name="Saw J.H."/>
            <person name="Jorgensen S.L."/>
            <person name="Zaremba-Niedzwiedzka K."/>
            <person name="Martijn J."/>
            <person name="Lind A.E."/>
            <person name="van Eijk R."/>
            <person name="Schleper C."/>
            <person name="Guy L."/>
            <person name="Ettema T.J."/>
        </authorList>
    </citation>
    <scope>NUCLEOTIDE SEQUENCE</scope>
</reference>
<gene>
    <name evidence="3" type="ORF">LCGC14_1963810</name>
</gene>
<evidence type="ECO:0000259" key="2">
    <source>
        <dbReference type="Pfam" id="PF01551"/>
    </source>
</evidence>
<dbReference type="SUPFAM" id="SSF51261">
    <property type="entry name" value="Duplicated hybrid motif"/>
    <property type="match status" value="1"/>
</dbReference>
<evidence type="ECO:0000256" key="1">
    <source>
        <dbReference type="SAM" id="Phobius"/>
    </source>
</evidence>
<evidence type="ECO:0000313" key="3">
    <source>
        <dbReference type="EMBL" id="KKL84530.1"/>
    </source>
</evidence>
<dbReference type="CDD" id="cd12797">
    <property type="entry name" value="M23_peptidase"/>
    <property type="match status" value="1"/>
</dbReference>
<accession>A0A0F9HS65</accession>
<sequence>MNDLRRIRDRDTAGLSAQRLKKRLVGTAIIVLSFLGVYLIFQPQGSTGPASNRRLIIKQAVDEKTPLMKQEVFASVRGVDLVLPVPKNQIQGIGYHQAYNKRSPSLTSRFALMPGPSTQSVSQAAAAGQLVSFVMPSRGRGSALASSVDIALAAGTKIKSIVDGEVLSVESYMLYGEREDIRIEIKPDGQPGLKVCVIHIEQPLVQPGQKVEAGKTPLATVRPLGINSQINQFLTNATDHLHIQINPIKQSGVSDAD</sequence>
<dbReference type="InterPro" id="IPR011055">
    <property type="entry name" value="Dup_hybrid_motif"/>
</dbReference>
<keyword evidence="1" id="KW-0812">Transmembrane</keyword>
<dbReference type="EMBL" id="LAZR01021673">
    <property type="protein sequence ID" value="KKL84530.1"/>
    <property type="molecule type" value="Genomic_DNA"/>
</dbReference>
<keyword evidence="1" id="KW-0472">Membrane</keyword>
<proteinExistence type="predicted"/>
<organism evidence="3">
    <name type="scientific">marine sediment metagenome</name>
    <dbReference type="NCBI Taxonomy" id="412755"/>
    <lineage>
        <taxon>unclassified sequences</taxon>
        <taxon>metagenomes</taxon>
        <taxon>ecological metagenomes</taxon>
    </lineage>
</organism>
<feature type="transmembrane region" description="Helical" evidence="1">
    <location>
        <begin position="24"/>
        <end position="41"/>
    </location>
</feature>